<dbReference type="PANTHER" id="PTHR47618:SF2">
    <property type="entry name" value="CYCLIC-DI-AMP PHOSPHODIESTERASE GDPP"/>
    <property type="match status" value="1"/>
</dbReference>
<dbReference type="EC" id="3.1.4.-" evidence="6"/>
<dbReference type="InterPro" id="IPR001667">
    <property type="entry name" value="DDH_dom"/>
</dbReference>
<dbReference type="CDD" id="cd00130">
    <property type="entry name" value="PAS"/>
    <property type="match status" value="1"/>
</dbReference>
<dbReference type="InterPro" id="IPR000014">
    <property type="entry name" value="PAS"/>
</dbReference>
<name>A0ABT6NFK6_9FIRM</name>
<feature type="transmembrane region" description="Helical" evidence="7">
    <location>
        <begin position="14"/>
        <end position="31"/>
    </location>
</feature>
<organism evidence="9 10">
    <name type="scientific">Fusibacter bizertensis</name>
    <dbReference type="NCBI Taxonomy" id="1488331"/>
    <lineage>
        <taxon>Bacteria</taxon>
        <taxon>Bacillati</taxon>
        <taxon>Bacillota</taxon>
        <taxon>Clostridia</taxon>
        <taxon>Eubacteriales</taxon>
        <taxon>Eubacteriales Family XII. Incertae Sedis</taxon>
        <taxon>Fusibacter</taxon>
    </lineage>
</organism>
<evidence type="ECO:0000256" key="2">
    <source>
        <dbReference type="ARBA" id="ARBA00022475"/>
    </source>
</evidence>
<dbReference type="PIRSF" id="PIRSF026583">
    <property type="entry name" value="YybT"/>
    <property type="match status" value="1"/>
</dbReference>
<dbReference type="Pfam" id="PF02272">
    <property type="entry name" value="DHHA1"/>
    <property type="match status" value="1"/>
</dbReference>
<dbReference type="InterPro" id="IPR049553">
    <property type="entry name" value="GdpP-like_PAS"/>
</dbReference>
<dbReference type="Pfam" id="PF21370">
    <property type="entry name" value="PAS_GdpP"/>
    <property type="match status" value="1"/>
</dbReference>
<dbReference type="Gene3D" id="3.90.1640.10">
    <property type="entry name" value="inorganic pyrophosphatase (n-terminal core)"/>
    <property type="match status" value="1"/>
</dbReference>
<dbReference type="InterPro" id="IPR003156">
    <property type="entry name" value="DHHA1_dom"/>
</dbReference>
<dbReference type="Gene3D" id="3.10.310.30">
    <property type="match status" value="1"/>
</dbReference>
<reference evidence="9 10" key="1">
    <citation type="submission" date="2023-04" db="EMBL/GenBank/DDBJ databases">
        <title>Fusibacter bizertensis strain WBS, isolated from littoral bottom sediments of the Arctic seas - biochemical and genomic analysis.</title>
        <authorList>
            <person name="Brioukhanov A.L."/>
        </authorList>
    </citation>
    <scope>NUCLEOTIDE SEQUENCE [LARGE SCALE GENOMIC DNA]</scope>
    <source>
        <strain evidence="9 10">WBS</strain>
    </source>
</reference>
<evidence type="ECO:0000256" key="7">
    <source>
        <dbReference type="SAM" id="Phobius"/>
    </source>
</evidence>
<comment type="caution">
    <text evidence="9">The sequence shown here is derived from an EMBL/GenBank/DDBJ whole genome shotgun (WGS) entry which is preliminary data.</text>
</comment>
<dbReference type="Proteomes" id="UP001158045">
    <property type="component" value="Unassembled WGS sequence"/>
</dbReference>
<proteinExistence type="inferred from homology"/>
<sequence length="663" mass="74572">MGNNKMNNPFKETLNLYLIVIALLVIALAYYNSLFGIVGFLAFLSLIIYNWLSDRNKSRKWRKYVEALSTNIDSAARYAVFNLPVPLVVIDIDGKINWYNSKFTDMVAEKSVIGKSITTLIPALAIEQFKTGEQQQGVKISDKTYDVHANMVNLEDDNPQNMVIMLYWFDTTAHTELKMKYDEEKPILALINVDNFEDVMNETKEEKIPFVTSEIEKRVNLWATRMNGMIKRYQKDKYIVIFEAKYLENLEAKRFSILDEVREIDVGNKIPVTLSIGIGVNGNTPALLEEDAYASLELALGRGGDQAVLRKRNTFEFYGGKTKAVEKRNRVKARVIAHGFQSLIDESSKVIVMGHKSPDMDSFGAAIGIYRGVINRGKEAAIVLNEVTEAIQMVFETFKDKEIYHFITSAQAIELVDENTMVVVVDTHKPSLTECPEIIDQTDRVVLMDHHRRSTEFIDKAVLKYMEPYASSTSELVTEILQYMENKPRIEKEEADALLAGITVDTKNFSLKTGVRTFDAAAYLRRQGADTIRVRQLFQDDLQTFIEKASIVGTAVRHKETIAISTSTIQSESIQLIAAQAADDLLDIKGINASFVIAQKPDGTVFISGRSLGDVNVQIILETLGGGGHLEVAGAQFKDTDIELVKERLIQSIDQYYEEGASK</sequence>
<dbReference type="SMART" id="SM00091">
    <property type="entry name" value="PAS"/>
    <property type="match status" value="1"/>
</dbReference>
<evidence type="ECO:0000256" key="4">
    <source>
        <dbReference type="ARBA" id="ARBA00022989"/>
    </source>
</evidence>
<comment type="function">
    <text evidence="6">Has phosphodiesterase (PDE) activity against cyclic-di-AMP (c-di-AMP).</text>
</comment>
<keyword evidence="3 7" id="KW-0812">Transmembrane</keyword>
<comment type="catalytic activity">
    <reaction evidence="6">
        <text>3',3'-c-di-AMP + H2O = 5'-O-phosphonoadenylyl-(3'-&gt;5')-adenosine + H(+)</text>
        <dbReference type="Rhea" id="RHEA:54420"/>
        <dbReference type="ChEBI" id="CHEBI:15377"/>
        <dbReference type="ChEBI" id="CHEBI:15378"/>
        <dbReference type="ChEBI" id="CHEBI:71500"/>
        <dbReference type="ChEBI" id="CHEBI:138171"/>
    </reaction>
</comment>
<evidence type="ECO:0000256" key="1">
    <source>
        <dbReference type="ARBA" id="ARBA00004651"/>
    </source>
</evidence>
<evidence type="ECO:0000259" key="8">
    <source>
        <dbReference type="PROSITE" id="PS50887"/>
    </source>
</evidence>
<keyword evidence="4 7" id="KW-1133">Transmembrane helix</keyword>
<dbReference type="Gene3D" id="3.30.450.20">
    <property type="entry name" value="PAS domain"/>
    <property type="match status" value="1"/>
</dbReference>
<dbReference type="SUPFAM" id="SSF64182">
    <property type="entry name" value="DHH phosphoesterases"/>
    <property type="match status" value="1"/>
</dbReference>
<dbReference type="EMBL" id="JARYZI010000010">
    <property type="protein sequence ID" value="MDH8679215.1"/>
    <property type="molecule type" value="Genomic_DNA"/>
</dbReference>
<keyword evidence="6" id="KW-0378">Hydrolase</keyword>
<gene>
    <name evidence="9" type="ORF">QE109_13745</name>
</gene>
<dbReference type="Pfam" id="PF01368">
    <property type="entry name" value="DHH"/>
    <property type="match status" value="1"/>
</dbReference>
<feature type="transmembrane region" description="Helical" evidence="7">
    <location>
        <begin position="37"/>
        <end position="53"/>
    </location>
</feature>
<dbReference type="Pfam" id="PF24898">
    <property type="entry name" value="GGDEF_GdpP"/>
    <property type="match status" value="1"/>
</dbReference>
<evidence type="ECO:0000256" key="5">
    <source>
        <dbReference type="ARBA" id="ARBA00023136"/>
    </source>
</evidence>
<evidence type="ECO:0000256" key="6">
    <source>
        <dbReference type="PIRNR" id="PIRNR026583"/>
    </source>
</evidence>
<protein>
    <recommendedName>
        <fullName evidence="6">Cyclic-di-AMP phosphodiesterase</fullName>
        <ecNumber evidence="6">3.1.4.-</ecNumber>
    </recommendedName>
</protein>
<comment type="subcellular location">
    <subcellularLocation>
        <location evidence="1">Cell membrane</location>
        <topology evidence="1">Multi-pass membrane protein</topology>
    </subcellularLocation>
</comment>
<dbReference type="Gene3D" id="3.30.70.270">
    <property type="match status" value="1"/>
</dbReference>
<keyword evidence="5 6" id="KW-0472">Membrane</keyword>
<keyword evidence="10" id="KW-1185">Reference proteome</keyword>
<accession>A0ABT6NFK6</accession>
<feature type="domain" description="GGDEF" evidence="8">
    <location>
        <begin position="184"/>
        <end position="312"/>
    </location>
</feature>
<comment type="similarity">
    <text evidence="6">Belongs to the GdpP/PdeA phosphodiesterase family.</text>
</comment>
<dbReference type="InterPro" id="IPR038763">
    <property type="entry name" value="DHH_sf"/>
</dbReference>
<dbReference type="InterPro" id="IPR000160">
    <property type="entry name" value="GGDEF_dom"/>
</dbReference>
<evidence type="ECO:0000313" key="9">
    <source>
        <dbReference type="EMBL" id="MDH8679215.1"/>
    </source>
</evidence>
<dbReference type="InterPro" id="IPR043128">
    <property type="entry name" value="Rev_trsase/Diguanyl_cyclase"/>
</dbReference>
<evidence type="ECO:0000256" key="3">
    <source>
        <dbReference type="ARBA" id="ARBA00022692"/>
    </source>
</evidence>
<dbReference type="InterPro" id="IPR051319">
    <property type="entry name" value="Oligoribo/pAp-PDE_c-di-AMP_PDE"/>
</dbReference>
<dbReference type="RefSeq" id="WP_281095109.1">
    <property type="nucleotide sequence ID" value="NZ_JARYZI010000010.1"/>
</dbReference>
<evidence type="ECO:0000313" key="10">
    <source>
        <dbReference type="Proteomes" id="UP001158045"/>
    </source>
</evidence>
<dbReference type="PROSITE" id="PS50887">
    <property type="entry name" value="GGDEF"/>
    <property type="match status" value="1"/>
</dbReference>
<dbReference type="PANTHER" id="PTHR47618">
    <property type="entry name" value="BIFUNCTIONAL OLIGORIBONUCLEASE AND PAP PHOSPHATASE NRNA"/>
    <property type="match status" value="1"/>
</dbReference>
<dbReference type="InterPro" id="IPR014528">
    <property type="entry name" value="GdpP/PdeA"/>
</dbReference>
<keyword evidence="2 6" id="KW-1003">Cell membrane</keyword>